<dbReference type="PATRIC" id="fig|1249627.3.peg.563"/>
<dbReference type="OrthoDB" id="9805514at2"/>
<dbReference type="GO" id="GO:0005524">
    <property type="term" value="F:ATP binding"/>
    <property type="evidence" value="ECO:0007669"/>
    <property type="project" value="UniProtKB-KW"/>
</dbReference>
<keyword evidence="1" id="KW-0813">Transport</keyword>
<dbReference type="eggNOG" id="COG4674">
    <property type="taxonomic scope" value="Bacteria"/>
</dbReference>
<dbReference type="PANTHER" id="PTHR45772">
    <property type="entry name" value="CONSERVED COMPONENT OF ABC TRANSPORTER FOR NATURAL AMINO ACIDS-RELATED"/>
    <property type="match status" value="1"/>
</dbReference>
<reference evidence="5 6" key="1">
    <citation type="submission" date="2012-11" db="EMBL/GenBank/DDBJ databases">
        <title>Genome assembly of Thiorhodococcus sp. AK35.</title>
        <authorList>
            <person name="Nupur N."/>
            <person name="Khatri I."/>
            <person name="Subramanian S."/>
            <person name="Pinnaka A."/>
        </authorList>
    </citation>
    <scope>NUCLEOTIDE SEQUENCE [LARGE SCALE GENOMIC DNA]</scope>
    <source>
        <strain evidence="5 6">AK35</strain>
    </source>
</reference>
<feature type="domain" description="ABC transporter" evidence="4">
    <location>
        <begin position="36"/>
        <end position="276"/>
    </location>
</feature>
<dbReference type="PANTHER" id="PTHR45772:SF8">
    <property type="entry name" value="HIGH-AFFINITY BRANCHED-CHAIN AMINO ACID TRANSPORT ATP-BINDING PROTEIN"/>
    <property type="match status" value="1"/>
</dbReference>
<keyword evidence="3" id="KW-0067">ATP-binding</keyword>
<evidence type="ECO:0000256" key="3">
    <source>
        <dbReference type="ARBA" id="ARBA00022840"/>
    </source>
</evidence>
<dbReference type="GO" id="GO:0005886">
    <property type="term" value="C:plasma membrane"/>
    <property type="evidence" value="ECO:0007669"/>
    <property type="project" value="TreeGrafter"/>
</dbReference>
<dbReference type="RefSeq" id="WP_043749045.1">
    <property type="nucleotide sequence ID" value="NZ_AONC01000006.1"/>
</dbReference>
<dbReference type="InterPro" id="IPR017781">
    <property type="entry name" value="ABC_transptr_urea_ATP-bd_UrtD"/>
</dbReference>
<gene>
    <name evidence="5" type="ORF">D779_3419</name>
</gene>
<protein>
    <submittedName>
        <fullName evidence="5">Urea ABC transporter, ATPase protein UrtD</fullName>
    </submittedName>
</protein>
<dbReference type="EMBL" id="AONC01000006">
    <property type="protein sequence ID" value="EXJ16742.1"/>
    <property type="molecule type" value="Genomic_DNA"/>
</dbReference>
<dbReference type="InterPro" id="IPR051120">
    <property type="entry name" value="ABC_AA/LPS_Transport"/>
</dbReference>
<keyword evidence="2" id="KW-0547">Nucleotide-binding</keyword>
<dbReference type="NCBIfam" id="TIGR03411">
    <property type="entry name" value="urea_trans_UrtD"/>
    <property type="match status" value="1"/>
</dbReference>
<dbReference type="Proteomes" id="UP000019460">
    <property type="component" value="Unassembled WGS sequence"/>
</dbReference>
<comment type="caution">
    <text evidence="5">The sequence shown here is derived from an EMBL/GenBank/DDBJ whole genome shotgun (WGS) entry which is preliminary data.</text>
</comment>
<dbReference type="CDD" id="cd03219">
    <property type="entry name" value="ABC_Mj1267_LivG_branched"/>
    <property type="match status" value="1"/>
</dbReference>
<name>W9VKX7_9GAMM</name>
<organism evidence="5 6">
    <name type="scientific">Imhoffiella purpurea</name>
    <dbReference type="NCBI Taxonomy" id="1249627"/>
    <lineage>
        <taxon>Bacteria</taxon>
        <taxon>Pseudomonadati</taxon>
        <taxon>Pseudomonadota</taxon>
        <taxon>Gammaproteobacteria</taxon>
        <taxon>Chromatiales</taxon>
        <taxon>Chromatiaceae</taxon>
        <taxon>Imhoffiella</taxon>
    </lineage>
</organism>
<dbReference type="PROSITE" id="PS50893">
    <property type="entry name" value="ABC_TRANSPORTER_2"/>
    <property type="match status" value="1"/>
</dbReference>
<dbReference type="SUPFAM" id="SSF52540">
    <property type="entry name" value="P-loop containing nucleoside triphosphate hydrolases"/>
    <property type="match status" value="1"/>
</dbReference>
<dbReference type="STRING" id="1249627.D779_3419"/>
<dbReference type="FunFam" id="3.40.50.300:FF:000421">
    <property type="entry name" value="Branched-chain amino acid ABC transporter ATP-binding protein"/>
    <property type="match status" value="1"/>
</dbReference>
<dbReference type="GO" id="GO:0016887">
    <property type="term" value="F:ATP hydrolysis activity"/>
    <property type="evidence" value="ECO:0007669"/>
    <property type="project" value="InterPro"/>
</dbReference>
<proteinExistence type="predicted"/>
<dbReference type="AlphaFoldDB" id="W9VKX7"/>
<keyword evidence="6" id="KW-1185">Reference proteome</keyword>
<dbReference type="InterPro" id="IPR032823">
    <property type="entry name" value="BCA_ABC_TP_C"/>
</dbReference>
<sequence length="284" mass="31707">MKTLDRLRQGLLRNRAWDLTRPDLSLELNTSHGTLLYLEDISVSFDGFRAIDGLNLYIDAGELRCIIGPNGAGKTTMMDIITGKTRPDTGTAWFGQTIDLLRLSEPEIASVGIGRKFQKPSVFEPLTVFENLELAMAADKRVWPTLRARITPEQRTRIEEVLETIGLQEHRTRRAGALSHGQKQWLEIGMLLMQAPHLLLVDEPVAGMTHQEMDRTAELLTSLAGKHSVVVVEHDMDFVRSIANKVTVLHQGRVLAEGTMDEVQNDPRVIEVYLGGEDVHGPMA</sequence>
<evidence type="ECO:0000259" key="4">
    <source>
        <dbReference type="PROSITE" id="PS50893"/>
    </source>
</evidence>
<evidence type="ECO:0000256" key="1">
    <source>
        <dbReference type="ARBA" id="ARBA00022448"/>
    </source>
</evidence>
<dbReference type="InterPro" id="IPR027417">
    <property type="entry name" value="P-loop_NTPase"/>
</dbReference>
<dbReference type="Gene3D" id="3.40.50.300">
    <property type="entry name" value="P-loop containing nucleotide triphosphate hydrolases"/>
    <property type="match status" value="1"/>
</dbReference>
<dbReference type="Pfam" id="PF12399">
    <property type="entry name" value="BCA_ABC_TP_C"/>
    <property type="match status" value="1"/>
</dbReference>
<dbReference type="InterPro" id="IPR003439">
    <property type="entry name" value="ABC_transporter-like_ATP-bd"/>
</dbReference>
<evidence type="ECO:0000313" key="6">
    <source>
        <dbReference type="Proteomes" id="UP000019460"/>
    </source>
</evidence>
<accession>W9VKX7</accession>
<evidence type="ECO:0000313" key="5">
    <source>
        <dbReference type="EMBL" id="EXJ16742.1"/>
    </source>
</evidence>
<evidence type="ECO:0000256" key="2">
    <source>
        <dbReference type="ARBA" id="ARBA00022741"/>
    </source>
</evidence>
<dbReference type="Pfam" id="PF00005">
    <property type="entry name" value="ABC_tran"/>
    <property type="match status" value="1"/>
</dbReference>